<name>A0A1Y4QYK1_9ENTE</name>
<dbReference type="Pfam" id="PF01408">
    <property type="entry name" value="GFO_IDH_MocA"/>
    <property type="match status" value="1"/>
</dbReference>
<dbReference type="Gene3D" id="3.40.50.720">
    <property type="entry name" value="NAD(P)-binding Rossmann-like Domain"/>
    <property type="match status" value="1"/>
</dbReference>
<dbReference type="PANTHER" id="PTHR43708">
    <property type="entry name" value="CONSERVED EXPRESSED OXIDOREDUCTASE (EUROFUNG)"/>
    <property type="match status" value="1"/>
</dbReference>
<dbReference type="Pfam" id="PF21378">
    <property type="entry name" value="YceM-like_C"/>
    <property type="match status" value="1"/>
</dbReference>
<evidence type="ECO:0000259" key="1">
    <source>
        <dbReference type="Pfam" id="PF01408"/>
    </source>
</evidence>
<proteinExistence type="predicted"/>
<dbReference type="PANTHER" id="PTHR43708:SF4">
    <property type="entry name" value="OXIDOREDUCTASE YCEM-RELATED"/>
    <property type="match status" value="1"/>
</dbReference>
<gene>
    <name evidence="3" type="ORF">B5E88_06240</name>
</gene>
<dbReference type="InterPro" id="IPR051317">
    <property type="entry name" value="Gfo/Idh/MocA_oxidoreduct"/>
</dbReference>
<dbReference type="InterPro" id="IPR000683">
    <property type="entry name" value="Gfo/Idh/MocA-like_OxRdtase_N"/>
</dbReference>
<dbReference type="Proteomes" id="UP000196074">
    <property type="component" value="Unassembled WGS sequence"/>
</dbReference>
<comment type="caution">
    <text evidence="3">The sequence shown here is derived from an EMBL/GenBank/DDBJ whole genome shotgun (WGS) entry which is preliminary data.</text>
</comment>
<protein>
    <submittedName>
        <fullName evidence="3">Oxidoreductase</fullName>
    </submittedName>
</protein>
<dbReference type="Gene3D" id="3.30.360.10">
    <property type="entry name" value="Dihydrodipicolinate Reductase, domain 2"/>
    <property type="match status" value="1"/>
</dbReference>
<dbReference type="InterPro" id="IPR036291">
    <property type="entry name" value="NAD(P)-bd_dom_sf"/>
</dbReference>
<organism evidence="3 4">
    <name type="scientific">Enterococcus cecorum</name>
    <dbReference type="NCBI Taxonomy" id="44008"/>
    <lineage>
        <taxon>Bacteria</taxon>
        <taxon>Bacillati</taxon>
        <taxon>Bacillota</taxon>
        <taxon>Bacilli</taxon>
        <taxon>Lactobacillales</taxon>
        <taxon>Enterococcaceae</taxon>
        <taxon>Enterococcus</taxon>
    </lineage>
</organism>
<evidence type="ECO:0000313" key="3">
    <source>
        <dbReference type="EMBL" id="OUQ10349.1"/>
    </source>
</evidence>
<dbReference type="AlphaFoldDB" id="A0A1Y4QYK1"/>
<dbReference type="InterPro" id="IPR048477">
    <property type="entry name" value="YceM-like_C"/>
</dbReference>
<evidence type="ECO:0000259" key="2">
    <source>
        <dbReference type="Pfam" id="PF21378"/>
    </source>
</evidence>
<evidence type="ECO:0000313" key="4">
    <source>
        <dbReference type="Proteomes" id="UP000196074"/>
    </source>
</evidence>
<accession>A0A1Y4QYK1</accession>
<feature type="domain" description="Gfo/Idh/MocA-like oxidoreductase N-terminal" evidence="1">
    <location>
        <begin position="2"/>
        <end position="121"/>
    </location>
</feature>
<dbReference type="SUPFAM" id="SSF55347">
    <property type="entry name" value="Glyceraldehyde-3-phosphate dehydrogenase-like, C-terminal domain"/>
    <property type="match status" value="1"/>
</dbReference>
<feature type="domain" description="YceM-like C-terminal" evidence="2">
    <location>
        <begin position="128"/>
        <end position="238"/>
    </location>
</feature>
<dbReference type="SUPFAM" id="SSF51735">
    <property type="entry name" value="NAD(P)-binding Rossmann-fold domains"/>
    <property type="match status" value="1"/>
</dbReference>
<sequence>MLKIGVLGLGSIAQKAYLPVYVKSNQRATFVYATRNQEVQAQLTEKYRLPQIYDTLDDLIEQKIDACMIHTATNTHIEMIEKCLSHGIHVYVDKPISEDITEVRRMYELAKRKNCLLIVGFNRRLAPFVQQLKQLPEKRVLTLSKNRIGKAQSVQFEIYDLFLHIVDTANYLLDEEIIAMTSHIKSCEQHLEFASMTLETAHSLAHLTMDMFAGANQENYQITTKNGTYHLKNLTEMTQYNQSGITVTGFNDWQTTLEKRGFEQAVNQFIDLFEQGNFQYVQEKSLLSHELCAQMLKNYQES</sequence>
<dbReference type="EMBL" id="NFLC01000010">
    <property type="protein sequence ID" value="OUQ10349.1"/>
    <property type="molecule type" value="Genomic_DNA"/>
</dbReference>
<dbReference type="RefSeq" id="WP_087214553.1">
    <property type="nucleotide sequence ID" value="NZ_NFLC01000010.1"/>
</dbReference>
<dbReference type="GO" id="GO:0000166">
    <property type="term" value="F:nucleotide binding"/>
    <property type="evidence" value="ECO:0007669"/>
    <property type="project" value="InterPro"/>
</dbReference>
<reference evidence="4" key="1">
    <citation type="submission" date="2017-04" db="EMBL/GenBank/DDBJ databases">
        <title>Function of individual gut microbiota members based on whole genome sequencing of pure cultures obtained from chicken caecum.</title>
        <authorList>
            <person name="Medvecky M."/>
            <person name="Cejkova D."/>
            <person name="Polansky O."/>
            <person name="Karasova D."/>
            <person name="Kubasova T."/>
            <person name="Cizek A."/>
            <person name="Rychlik I."/>
        </authorList>
    </citation>
    <scope>NUCLEOTIDE SEQUENCE [LARGE SCALE GENOMIC DNA]</scope>
    <source>
        <strain evidence="4">An144</strain>
    </source>
</reference>